<accession>A0A0D8IX91</accession>
<comment type="caution">
    <text evidence="1">The sequence shown here is derived from an EMBL/GenBank/DDBJ whole genome shotgun (WGS) entry which is preliminary data.</text>
</comment>
<reference evidence="1" key="1">
    <citation type="submission" date="2015-02" db="EMBL/GenBank/DDBJ databases">
        <title>A novel member of the family Ruminococcaceae isolated from human feces.</title>
        <authorList>
            <person name="Shkoporov A.N."/>
            <person name="Chaplin A.V."/>
            <person name="Motuzova O.V."/>
            <person name="Kafarskaia L.I."/>
            <person name="Khokhlova E.V."/>
            <person name="Efimov B.A."/>
        </authorList>
    </citation>
    <scope>NUCLEOTIDE SEQUENCE [LARGE SCALE GENOMIC DNA]</scope>
    <source>
        <strain evidence="1">585-1</strain>
    </source>
</reference>
<dbReference type="InterPro" id="IPR041965">
    <property type="entry name" value="TTRAP_sf"/>
</dbReference>
<evidence type="ECO:0008006" key="3">
    <source>
        <dbReference type="Google" id="ProtNLM"/>
    </source>
</evidence>
<evidence type="ECO:0000313" key="2">
    <source>
        <dbReference type="Proteomes" id="UP000032483"/>
    </source>
</evidence>
<dbReference type="InterPro" id="IPR025468">
    <property type="entry name" value="TTRAP"/>
</dbReference>
<dbReference type="EMBL" id="JXXK01000074">
    <property type="protein sequence ID" value="KJF38168.1"/>
    <property type="molecule type" value="Genomic_DNA"/>
</dbReference>
<dbReference type="Proteomes" id="UP000032483">
    <property type="component" value="Unassembled WGS sequence"/>
</dbReference>
<dbReference type="GeneID" id="42858747"/>
<dbReference type="RefSeq" id="WP_050006781.1">
    <property type="nucleotide sequence ID" value="NZ_JXXK01000074.1"/>
</dbReference>
<dbReference type="AlphaFoldDB" id="A0A0D8IX91"/>
<proteinExistence type="predicted"/>
<sequence length="75" mass="8726">MSKVSFTVEEVNLLAIFQKTSKASMVRELREMEAEIKDPEMKEIMKSAISKLEQVTEEEFASLEFFPADYEKDDE</sequence>
<dbReference type="Gene3D" id="1.10.10.1850">
    <property type="entry name" value="Sporulation protein-like"/>
    <property type="match status" value="1"/>
</dbReference>
<keyword evidence="2" id="KW-1185">Reference proteome</keyword>
<evidence type="ECO:0000313" key="1">
    <source>
        <dbReference type="EMBL" id="KJF38168.1"/>
    </source>
</evidence>
<gene>
    <name evidence="1" type="ORF">TQ39_19695</name>
</gene>
<name>A0A0D8IX91_9FIRM</name>
<dbReference type="Pfam" id="PF14203">
    <property type="entry name" value="TTRAP"/>
    <property type="match status" value="1"/>
</dbReference>
<organism evidence="1 2">
    <name type="scientific">Ruthenibacterium lactatiformans</name>
    <dbReference type="NCBI Taxonomy" id="1550024"/>
    <lineage>
        <taxon>Bacteria</taxon>
        <taxon>Bacillati</taxon>
        <taxon>Bacillota</taxon>
        <taxon>Clostridia</taxon>
        <taxon>Eubacteriales</taxon>
        <taxon>Oscillospiraceae</taxon>
        <taxon>Ruthenibacterium</taxon>
    </lineage>
</organism>
<protein>
    <recommendedName>
        <fullName evidence="3">Conjugal transfer protein</fullName>
    </recommendedName>
</protein>